<evidence type="ECO:0000256" key="2">
    <source>
        <dbReference type="ARBA" id="ARBA00011534"/>
    </source>
</evidence>
<comment type="function">
    <text evidence="1">Component of the EKC/KEOPS complex that is required for the formation of a threonylcarbamoyl group on adenosine at position 37 (t(6)A37) in tRNAs that read codons beginning with adenine. The complex is probably involved in the transfer of the threonylcarbamoyl moiety of threonylcarbamoyl-AMP (TC-AMP) to the N6 group of A37. BUD32 has ATPase activity in the context of the EKC/KEOPS complex and likely plays a supporting role to the catalytic subunit KAE1. The EKC/KEOPS complex also promotes both telomere uncapping and telomere elongation. The complex is required for efficient recruitment of transcriptional coactivators.</text>
</comment>
<feature type="region of interest" description="Disordered" evidence="11">
    <location>
        <begin position="485"/>
        <end position="531"/>
    </location>
</feature>
<evidence type="ECO:0000256" key="10">
    <source>
        <dbReference type="PROSITE-ProRule" id="PRU10141"/>
    </source>
</evidence>
<evidence type="ECO:0000256" key="7">
    <source>
        <dbReference type="ARBA" id="ARBA00033194"/>
    </source>
</evidence>
<evidence type="ECO:0000256" key="5">
    <source>
        <dbReference type="ARBA" id="ARBA00019973"/>
    </source>
</evidence>
<feature type="compositionally biased region" description="Basic and acidic residues" evidence="11">
    <location>
        <begin position="485"/>
        <end position="501"/>
    </location>
</feature>
<keyword evidence="14" id="KW-1185">Reference proteome</keyword>
<dbReference type="PROSITE" id="PS50011">
    <property type="entry name" value="PROTEIN_KINASE_DOM"/>
    <property type="match status" value="1"/>
</dbReference>
<organism evidence="13 14">
    <name type="scientific">Lasiosphaeria miniovina</name>
    <dbReference type="NCBI Taxonomy" id="1954250"/>
    <lineage>
        <taxon>Eukaryota</taxon>
        <taxon>Fungi</taxon>
        <taxon>Dikarya</taxon>
        <taxon>Ascomycota</taxon>
        <taxon>Pezizomycotina</taxon>
        <taxon>Sordariomycetes</taxon>
        <taxon>Sordariomycetidae</taxon>
        <taxon>Sordariales</taxon>
        <taxon>Lasiosphaeriaceae</taxon>
        <taxon>Lasiosphaeria</taxon>
    </lineage>
</organism>
<dbReference type="PROSITE" id="PS00109">
    <property type="entry name" value="PROTEIN_KINASE_TYR"/>
    <property type="match status" value="1"/>
</dbReference>
<comment type="caution">
    <text evidence="13">The sequence shown here is derived from an EMBL/GenBank/DDBJ whole genome shotgun (WGS) entry which is preliminary data.</text>
</comment>
<evidence type="ECO:0000256" key="4">
    <source>
        <dbReference type="ARBA" id="ARBA00013948"/>
    </source>
</evidence>
<feature type="compositionally biased region" description="Gly residues" evidence="11">
    <location>
        <begin position="503"/>
        <end position="519"/>
    </location>
</feature>
<dbReference type="RefSeq" id="XP_060304042.1">
    <property type="nucleotide sequence ID" value="XM_060439309.1"/>
</dbReference>
<evidence type="ECO:0000256" key="6">
    <source>
        <dbReference type="ARBA" id="ARBA00030980"/>
    </source>
</evidence>
<comment type="catalytic activity">
    <reaction evidence="9">
        <text>L-seryl-[protein] + ATP = O-phospho-L-seryl-[protein] + ADP + H(+)</text>
        <dbReference type="Rhea" id="RHEA:17989"/>
        <dbReference type="Rhea" id="RHEA-COMP:9863"/>
        <dbReference type="Rhea" id="RHEA-COMP:11604"/>
        <dbReference type="ChEBI" id="CHEBI:15378"/>
        <dbReference type="ChEBI" id="CHEBI:29999"/>
        <dbReference type="ChEBI" id="CHEBI:30616"/>
        <dbReference type="ChEBI" id="CHEBI:83421"/>
        <dbReference type="ChEBI" id="CHEBI:456216"/>
        <dbReference type="EC" id="2.7.11.1"/>
    </reaction>
</comment>
<accession>A0AA40BJ41</accession>
<feature type="domain" description="Protein kinase" evidence="12">
    <location>
        <begin position="51"/>
        <end position="428"/>
    </location>
</feature>
<dbReference type="GO" id="GO:0005524">
    <property type="term" value="F:ATP binding"/>
    <property type="evidence" value="ECO:0007669"/>
    <property type="project" value="UniProtKB-UniRule"/>
</dbReference>
<dbReference type="InterPro" id="IPR000719">
    <property type="entry name" value="Prot_kinase_dom"/>
</dbReference>
<reference evidence="13" key="1">
    <citation type="submission" date="2023-06" db="EMBL/GenBank/DDBJ databases">
        <title>Genome-scale phylogeny and comparative genomics of the fungal order Sordariales.</title>
        <authorList>
            <consortium name="Lawrence Berkeley National Laboratory"/>
            <person name="Hensen N."/>
            <person name="Bonometti L."/>
            <person name="Westerberg I."/>
            <person name="Brannstrom I.O."/>
            <person name="Guillou S."/>
            <person name="Cros-Aarteil S."/>
            <person name="Calhoun S."/>
            <person name="Haridas S."/>
            <person name="Kuo A."/>
            <person name="Mondo S."/>
            <person name="Pangilinan J."/>
            <person name="Riley R."/>
            <person name="LaButti K."/>
            <person name="Andreopoulos B."/>
            <person name="Lipzen A."/>
            <person name="Chen C."/>
            <person name="Yanf M."/>
            <person name="Daum C."/>
            <person name="Ng V."/>
            <person name="Clum A."/>
            <person name="Steindorff A."/>
            <person name="Ohm R."/>
            <person name="Martin F."/>
            <person name="Silar P."/>
            <person name="Natvig D."/>
            <person name="Lalanne C."/>
            <person name="Gautier V."/>
            <person name="Ament-velasquez S.L."/>
            <person name="Kruys A."/>
            <person name="Hutchinson M.I."/>
            <person name="Powell A.J."/>
            <person name="Barry K."/>
            <person name="Miller A.N."/>
            <person name="Grigoriev I.V."/>
            <person name="Debuchy R."/>
            <person name="Gladieux P."/>
            <person name="Thoren M.H."/>
            <person name="Johannesson H."/>
        </authorList>
    </citation>
    <scope>NUCLEOTIDE SEQUENCE</scope>
    <source>
        <strain evidence="13">SMH2392-1A</strain>
    </source>
</reference>
<dbReference type="EMBL" id="JAUIRO010000001">
    <property type="protein sequence ID" value="KAK0735165.1"/>
    <property type="molecule type" value="Genomic_DNA"/>
</dbReference>
<evidence type="ECO:0000313" key="14">
    <source>
        <dbReference type="Proteomes" id="UP001172101"/>
    </source>
</evidence>
<proteinExistence type="predicted"/>
<keyword evidence="10" id="KW-0547">Nucleotide-binding</keyword>
<dbReference type="Gene3D" id="1.10.510.10">
    <property type="entry name" value="Transferase(Phosphotransferase) domain 1"/>
    <property type="match status" value="1"/>
</dbReference>
<feature type="region of interest" description="Disordered" evidence="11">
    <location>
        <begin position="1"/>
        <end position="28"/>
    </location>
</feature>
<comment type="subunit">
    <text evidence="2">Component of the EKC/KEOPS complex composed of at least BUD32, CGI121, GON7, KAE1 and PCC1; the whole complex dimerizes.</text>
</comment>
<sequence length="531" mass="60887">MSPELVLQDRPRSATLESGSRKRRRSATPEDYVNVVKTARFASKQIEALDYRYVKILGHGGFGITILYEMTPIEGKRRFVVIKAPLEKEIDAKVKDSVGQERQMLAVRGHTPPHHMPHRCLQRFIELICWVDWQNFEGAKHIIQAHSWPEGLQELINERDGTDAADLGLYIISDYYRRGDLQKAVQKFVDAHETRRKEGREPVGRPLLPNRLLWHMFDCLFKGVVGMAYPPIDRKYYADGARGLIEEYSLLSEPTTNYIHFDLSLDNVLVGDPDQPGEQNPRHPIVPPLVISDFGLSMDINDRIRQDLIRIWNTRMRGKELYYTPEQFTSEWDHVETLPAGLQPAGARIAGNYTWKTNLFQVGMNPPRPLAWALDDEDQQPYIRTYGSWLTRNLRLSLVDDNLRRLVAECMIEDPARRPEVGYIHERIQEALSATDDQEKTGLRRFVDKFYGDPPEPIRAPDLMLRAWLQNRFWADRRRAPEYYLRRAPDAPANEDPREAPRGQGGAQEQGATGQGGAQEQGAADQGSVQS</sequence>
<dbReference type="EC" id="2.7.11.1" evidence="3"/>
<evidence type="ECO:0000256" key="1">
    <source>
        <dbReference type="ARBA" id="ARBA00003747"/>
    </source>
</evidence>
<evidence type="ECO:0000256" key="9">
    <source>
        <dbReference type="ARBA" id="ARBA00048679"/>
    </source>
</evidence>
<comment type="catalytic activity">
    <reaction evidence="8">
        <text>L-threonyl-[protein] + ATP = O-phospho-L-threonyl-[protein] + ADP + H(+)</text>
        <dbReference type="Rhea" id="RHEA:46608"/>
        <dbReference type="Rhea" id="RHEA-COMP:11060"/>
        <dbReference type="Rhea" id="RHEA-COMP:11605"/>
        <dbReference type="ChEBI" id="CHEBI:15378"/>
        <dbReference type="ChEBI" id="CHEBI:30013"/>
        <dbReference type="ChEBI" id="CHEBI:30616"/>
        <dbReference type="ChEBI" id="CHEBI:61977"/>
        <dbReference type="ChEBI" id="CHEBI:456216"/>
        <dbReference type="EC" id="2.7.11.1"/>
    </reaction>
</comment>
<dbReference type="AlphaFoldDB" id="A0AA40BJ41"/>
<evidence type="ECO:0000259" key="12">
    <source>
        <dbReference type="PROSITE" id="PS50011"/>
    </source>
</evidence>
<evidence type="ECO:0000256" key="8">
    <source>
        <dbReference type="ARBA" id="ARBA00047899"/>
    </source>
</evidence>
<dbReference type="GeneID" id="85322579"/>
<gene>
    <name evidence="13" type="ORF">B0T26DRAFT_671343</name>
</gene>
<evidence type="ECO:0000313" key="13">
    <source>
        <dbReference type="EMBL" id="KAK0735165.1"/>
    </source>
</evidence>
<dbReference type="InterPro" id="IPR017441">
    <property type="entry name" value="Protein_kinase_ATP_BS"/>
</dbReference>
<dbReference type="InterPro" id="IPR011009">
    <property type="entry name" value="Kinase-like_dom_sf"/>
</dbReference>
<dbReference type="Proteomes" id="UP001172101">
    <property type="component" value="Unassembled WGS sequence"/>
</dbReference>
<dbReference type="SUPFAM" id="SSF56112">
    <property type="entry name" value="Protein kinase-like (PK-like)"/>
    <property type="match status" value="1"/>
</dbReference>
<keyword evidence="10" id="KW-0067">ATP-binding</keyword>
<evidence type="ECO:0000256" key="3">
    <source>
        <dbReference type="ARBA" id="ARBA00012513"/>
    </source>
</evidence>
<dbReference type="PROSITE" id="PS00107">
    <property type="entry name" value="PROTEIN_KINASE_ATP"/>
    <property type="match status" value="1"/>
</dbReference>
<dbReference type="InterPro" id="IPR008266">
    <property type="entry name" value="Tyr_kinase_AS"/>
</dbReference>
<feature type="binding site" evidence="10">
    <location>
        <position position="83"/>
    </location>
    <ligand>
        <name>ATP</name>
        <dbReference type="ChEBI" id="CHEBI:30616"/>
    </ligand>
</feature>
<feature type="compositionally biased region" description="Low complexity" evidence="11">
    <location>
        <begin position="520"/>
        <end position="531"/>
    </location>
</feature>
<name>A0AA40BJ41_9PEZI</name>
<evidence type="ECO:0000256" key="11">
    <source>
        <dbReference type="SAM" id="MobiDB-lite"/>
    </source>
</evidence>
<protein>
    <recommendedName>
        <fullName evidence="5">EKC/KEOPS complex subunit BUD32</fullName>
        <ecNumber evidence="3">2.7.11.1</ecNumber>
    </recommendedName>
    <alternativeName>
        <fullName evidence="6 7">Atypical Serine/threonine protein kinase BUD32</fullName>
    </alternativeName>
    <alternativeName>
        <fullName evidence="4">EKC/KEOPS complex subunit bud32</fullName>
    </alternativeName>
</protein>
<dbReference type="GO" id="GO:0004674">
    <property type="term" value="F:protein serine/threonine kinase activity"/>
    <property type="evidence" value="ECO:0007669"/>
    <property type="project" value="UniProtKB-EC"/>
</dbReference>